<evidence type="ECO:0000313" key="3">
    <source>
        <dbReference type="Proteomes" id="UP000479000"/>
    </source>
</evidence>
<gene>
    <name evidence="2" type="ORF">NTEN_LOCUS21641</name>
</gene>
<evidence type="ECO:0000256" key="1">
    <source>
        <dbReference type="SAM" id="MobiDB-lite"/>
    </source>
</evidence>
<sequence>MLLQIFQCSRSCGGGIAQRMIWCIRDNKTVSTDECDDEEFISGNTYECNTVPCGEDELMPVSTAQVITEEESEECDYDYGDYGSGDAAIDEDDTATTVRLGAVGVSDVSTTSDSEDEGSGGMTDDAFISSSLGPEEKSTVVVETTSEAAELSSAAGVSDGASSLGVSDKSSDLPESSETMADEPT</sequence>
<dbReference type="AlphaFoldDB" id="A0A6H5HHZ4"/>
<reference evidence="2 3" key="1">
    <citation type="submission" date="2020-02" db="EMBL/GenBank/DDBJ databases">
        <authorList>
            <person name="Ferguson B K."/>
        </authorList>
    </citation>
    <scope>NUCLEOTIDE SEQUENCE [LARGE SCALE GENOMIC DNA]</scope>
</reference>
<keyword evidence="3" id="KW-1185">Reference proteome</keyword>
<feature type="region of interest" description="Disordered" evidence="1">
    <location>
        <begin position="106"/>
        <end position="185"/>
    </location>
</feature>
<feature type="non-terminal residue" evidence="2">
    <location>
        <position position="185"/>
    </location>
</feature>
<accession>A0A6H5HHZ4</accession>
<dbReference type="Gene3D" id="2.20.100.10">
    <property type="entry name" value="Thrombospondin type-1 (TSP1) repeat"/>
    <property type="match status" value="1"/>
</dbReference>
<dbReference type="OrthoDB" id="5781878at2759"/>
<dbReference type="SUPFAM" id="SSF82895">
    <property type="entry name" value="TSP-1 type 1 repeat"/>
    <property type="match status" value="1"/>
</dbReference>
<feature type="compositionally biased region" description="Low complexity" evidence="1">
    <location>
        <begin position="143"/>
        <end position="168"/>
    </location>
</feature>
<dbReference type="Proteomes" id="UP000479000">
    <property type="component" value="Unassembled WGS sequence"/>
</dbReference>
<evidence type="ECO:0000313" key="2">
    <source>
        <dbReference type="EMBL" id="CAB0017673.1"/>
    </source>
</evidence>
<protein>
    <submittedName>
        <fullName evidence="2">Uncharacterized protein</fullName>
    </submittedName>
</protein>
<dbReference type="Pfam" id="PF19030">
    <property type="entry name" value="TSP1_ADAMTS"/>
    <property type="match status" value="1"/>
</dbReference>
<proteinExistence type="predicted"/>
<organism evidence="2 3">
    <name type="scientific">Nesidiocoris tenuis</name>
    <dbReference type="NCBI Taxonomy" id="355587"/>
    <lineage>
        <taxon>Eukaryota</taxon>
        <taxon>Metazoa</taxon>
        <taxon>Ecdysozoa</taxon>
        <taxon>Arthropoda</taxon>
        <taxon>Hexapoda</taxon>
        <taxon>Insecta</taxon>
        <taxon>Pterygota</taxon>
        <taxon>Neoptera</taxon>
        <taxon>Paraneoptera</taxon>
        <taxon>Hemiptera</taxon>
        <taxon>Heteroptera</taxon>
        <taxon>Panheteroptera</taxon>
        <taxon>Cimicomorpha</taxon>
        <taxon>Miridae</taxon>
        <taxon>Dicyphina</taxon>
        <taxon>Nesidiocoris</taxon>
    </lineage>
</organism>
<name>A0A6H5HHZ4_9HEMI</name>
<dbReference type="InterPro" id="IPR036383">
    <property type="entry name" value="TSP1_rpt_sf"/>
</dbReference>
<dbReference type="EMBL" id="CADCXU010031823">
    <property type="protein sequence ID" value="CAB0017673.1"/>
    <property type="molecule type" value="Genomic_DNA"/>
</dbReference>